<evidence type="ECO:0000256" key="7">
    <source>
        <dbReference type="ARBA" id="ARBA00038093"/>
    </source>
</evidence>
<dbReference type="RefSeq" id="WP_141287488.1">
    <property type="nucleotide sequence ID" value="NZ_VIDT01000130.1"/>
</dbReference>
<dbReference type="EC" id="3.1.-.-" evidence="8"/>
<organism evidence="10 11">
    <name type="scientific">Ideonella azotifigens</name>
    <dbReference type="NCBI Taxonomy" id="513160"/>
    <lineage>
        <taxon>Bacteria</taxon>
        <taxon>Pseudomonadati</taxon>
        <taxon>Pseudomonadota</taxon>
        <taxon>Betaproteobacteria</taxon>
        <taxon>Burkholderiales</taxon>
        <taxon>Sphaerotilaceae</taxon>
        <taxon>Ideonella</taxon>
    </lineage>
</organism>
<comment type="cofactor">
    <cofactor evidence="1 8">
        <name>Mg(2+)</name>
        <dbReference type="ChEBI" id="CHEBI:18420"/>
    </cofactor>
</comment>
<dbReference type="Proteomes" id="UP001500279">
    <property type="component" value="Unassembled WGS sequence"/>
</dbReference>
<dbReference type="EMBL" id="BAAAEW010000018">
    <property type="protein sequence ID" value="GAA0753404.1"/>
    <property type="molecule type" value="Genomic_DNA"/>
</dbReference>
<evidence type="ECO:0000259" key="9">
    <source>
        <dbReference type="Pfam" id="PF01850"/>
    </source>
</evidence>
<evidence type="ECO:0000256" key="1">
    <source>
        <dbReference type="ARBA" id="ARBA00001946"/>
    </source>
</evidence>
<reference evidence="10 11" key="1">
    <citation type="journal article" date="2019" name="Int. J. Syst. Evol. Microbiol.">
        <title>The Global Catalogue of Microorganisms (GCM) 10K type strain sequencing project: providing services to taxonomists for standard genome sequencing and annotation.</title>
        <authorList>
            <consortium name="The Broad Institute Genomics Platform"/>
            <consortium name="The Broad Institute Genome Sequencing Center for Infectious Disease"/>
            <person name="Wu L."/>
            <person name="Ma J."/>
        </authorList>
    </citation>
    <scope>NUCLEOTIDE SEQUENCE [LARGE SCALE GENOMIC DNA]</scope>
    <source>
        <strain evidence="10 11">JCM 15503</strain>
    </source>
</reference>
<dbReference type="InterPro" id="IPR002716">
    <property type="entry name" value="PIN_dom"/>
</dbReference>
<comment type="function">
    <text evidence="8">Toxic component of a toxin-antitoxin (TA) system. An RNase.</text>
</comment>
<keyword evidence="8" id="KW-0800">Toxin</keyword>
<dbReference type="GO" id="GO:0004519">
    <property type="term" value="F:endonuclease activity"/>
    <property type="evidence" value="ECO:0007669"/>
    <property type="project" value="UniProtKB-KW"/>
</dbReference>
<dbReference type="PANTHER" id="PTHR33653">
    <property type="entry name" value="RIBONUCLEASE VAPC2"/>
    <property type="match status" value="1"/>
</dbReference>
<evidence type="ECO:0000256" key="2">
    <source>
        <dbReference type="ARBA" id="ARBA00022649"/>
    </source>
</evidence>
<dbReference type="PANTHER" id="PTHR33653:SF1">
    <property type="entry name" value="RIBONUCLEASE VAPC2"/>
    <property type="match status" value="1"/>
</dbReference>
<comment type="caution">
    <text evidence="10">The sequence shown here is derived from an EMBL/GenBank/DDBJ whole genome shotgun (WGS) entry which is preliminary data.</text>
</comment>
<proteinExistence type="inferred from homology"/>
<feature type="binding site" evidence="8">
    <location>
        <position position="98"/>
    </location>
    <ligand>
        <name>Mg(2+)</name>
        <dbReference type="ChEBI" id="CHEBI:18420"/>
    </ligand>
</feature>
<keyword evidence="5 8" id="KW-0378">Hydrolase</keyword>
<evidence type="ECO:0000256" key="6">
    <source>
        <dbReference type="ARBA" id="ARBA00022842"/>
    </source>
</evidence>
<dbReference type="SUPFAM" id="SSF88723">
    <property type="entry name" value="PIN domain-like"/>
    <property type="match status" value="1"/>
</dbReference>
<dbReference type="InterPro" id="IPR029060">
    <property type="entry name" value="PIN-like_dom_sf"/>
</dbReference>
<evidence type="ECO:0000256" key="3">
    <source>
        <dbReference type="ARBA" id="ARBA00022722"/>
    </source>
</evidence>
<evidence type="ECO:0000256" key="8">
    <source>
        <dbReference type="HAMAP-Rule" id="MF_00265"/>
    </source>
</evidence>
<keyword evidence="2 8" id="KW-1277">Toxin-antitoxin system</keyword>
<feature type="binding site" evidence="8">
    <location>
        <position position="7"/>
    </location>
    <ligand>
        <name>Mg(2+)</name>
        <dbReference type="ChEBI" id="CHEBI:18420"/>
    </ligand>
</feature>
<dbReference type="HAMAP" id="MF_00265">
    <property type="entry name" value="VapC_Nob1"/>
    <property type="match status" value="1"/>
</dbReference>
<comment type="similarity">
    <text evidence="7 8">Belongs to the PINc/VapC protein family.</text>
</comment>
<gene>
    <name evidence="10" type="primary">vapC_3</name>
    <name evidence="8" type="synonym">vapC</name>
    <name evidence="10" type="ORF">GCM10009107_28460</name>
</gene>
<sequence>MTLYMLDTNAVSAVMRGSAAMDAKLQDLDRSAWCISAITHAEICFGLALRPQATKLARAAGLFFAATTTAPWDQAAAEAHGRLRAQLRLAGTPIGDFDEMIAAHALAMGAVLVTDNERHFARVAGLTVVNWLRDGGGQAS</sequence>
<keyword evidence="11" id="KW-1185">Reference proteome</keyword>
<protein>
    <recommendedName>
        <fullName evidence="8">Ribonuclease VapC</fullName>
        <shortName evidence="8">RNase VapC</shortName>
        <ecNumber evidence="8">3.1.-.-</ecNumber>
    </recommendedName>
    <alternativeName>
        <fullName evidence="8">Toxin VapC</fullName>
    </alternativeName>
</protein>
<dbReference type="InterPro" id="IPR050556">
    <property type="entry name" value="Type_II_TA_system_RNase"/>
</dbReference>
<keyword evidence="6 8" id="KW-0460">Magnesium</keyword>
<keyword evidence="3 8" id="KW-0540">Nuclease</keyword>
<dbReference type="Pfam" id="PF01850">
    <property type="entry name" value="PIN"/>
    <property type="match status" value="1"/>
</dbReference>
<evidence type="ECO:0000313" key="10">
    <source>
        <dbReference type="EMBL" id="GAA0753404.1"/>
    </source>
</evidence>
<evidence type="ECO:0000256" key="5">
    <source>
        <dbReference type="ARBA" id="ARBA00022801"/>
    </source>
</evidence>
<evidence type="ECO:0000313" key="11">
    <source>
        <dbReference type="Proteomes" id="UP001500279"/>
    </source>
</evidence>
<feature type="domain" description="PIN" evidence="9">
    <location>
        <begin position="4"/>
        <end position="125"/>
    </location>
</feature>
<keyword evidence="4 8" id="KW-0479">Metal-binding</keyword>
<dbReference type="Gene3D" id="3.40.50.1010">
    <property type="entry name" value="5'-nuclease"/>
    <property type="match status" value="1"/>
</dbReference>
<evidence type="ECO:0000256" key="4">
    <source>
        <dbReference type="ARBA" id="ARBA00022723"/>
    </source>
</evidence>
<keyword evidence="10" id="KW-0255">Endonuclease</keyword>
<accession>A0ABN1K325</accession>
<name>A0ABN1K325_9BURK</name>
<dbReference type="InterPro" id="IPR022907">
    <property type="entry name" value="VapC_family"/>
</dbReference>